<accession>A0ABD2W6L9</accession>
<proteinExistence type="predicted"/>
<feature type="transmembrane region" description="Helical" evidence="1">
    <location>
        <begin position="63"/>
        <end position="83"/>
    </location>
</feature>
<evidence type="ECO:0000313" key="2">
    <source>
        <dbReference type="EMBL" id="KAL3388444.1"/>
    </source>
</evidence>
<keyword evidence="1" id="KW-0812">Transmembrane</keyword>
<protein>
    <submittedName>
        <fullName evidence="2">Uncharacterized protein</fullName>
    </submittedName>
</protein>
<gene>
    <name evidence="2" type="ORF">TKK_016452</name>
</gene>
<dbReference type="AlphaFoldDB" id="A0ABD2W6L9"/>
<evidence type="ECO:0000313" key="3">
    <source>
        <dbReference type="Proteomes" id="UP001627154"/>
    </source>
</evidence>
<keyword evidence="3" id="KW-1185">Reference proteome</keyword>
<comment type="caution">
    <text evidence="2">The sequence shown here is derived from an EMBL/GenBank/DDBJ whole genome shotgun (WGS) entry which is preliminary data.</text>
</comment>
<reference evidence="2 3" key="1">
    <citation type="journal article" date="2024" name="bioRxiv">
        <title>A reference genome for Trichogramma kaykai: A tiny desert-dwelling parasitoid wasp with competing sex-ratio distorters.</title>
        <authorList>
            <person name="Culotta J."/>
            <person name="Lindsey A.R."/>
        </authorList>
    </citation>
    <scope>NUCLEOTIDE SEQUENCE [LARGE SCALE GENOMIC DNA]</scope>
    <source>
        <strain evidence="2 3">KSX58</strain>
    </source>
</reference>
<evidence type="ECO:0000256" key="1">
    <source>
        <dbReference type="SAM" id="Phobius"/>
    </source>
</evidence>
<keyword evidence="1" id="KW-0472">Membrane</keyword>
<keyword evidence="1" id="KW-1133">Transmembrane helix</keyword>
<dbReference type="Proteomes" id="UP001627154">
    <property type="component" value="Unassembled WGS sequence"/>
</dbReference>
<name>A0ABD2W6L9_9HYME</name>
<dbReference type="EMBL" id="JBJJXI010000133">
    <property type="protein sequence ID" value="KAL3388444.1"/>
    <property type="molecule type" value="Genomic_DNA"/>
</dbReference>
<sequence length="108" mass="12207">MSNSGGDASNAVLLPKLRSLGRTDGRIDGRTLGFYGFTPDTKREYRCFTSKTLEPTTQRYLSGLWACFIEEGSMVTGTSIFIFQSKKLWKRSRGKLETHLKFGLKTKM</sequence>
<organism evidence="2 3">
    <name type="scientific">Trichogramma kaykai</name>
    <dbReference type="NCBI Taxonomy" id="54128"/>
    <lineage>
        <taxon>Eukaryota</taxon>
        <taxon>Metazoa</taxon>
        <taxon>Ecdysozoa</taxon>
        <taxon>Arthropoda</taxon>
        <taxon>Hexapoda</taxon>
        <taxon>Insecta</taxon>
        <taxon>Pterygota</taxon>
        <taxon>Neoptera</taxon>
        <taxon>Endopterygota</taxon>
        <taxon>Hymenoptera</taxon>
        <taxon>Apocrita</taxon>
        <taxon>Proctotrupomorpha</taxon>
        <taxon>Chalcidoidea</taxon>
        <taxon>Trichogrammatidae</taxon>
        <taxon>Trichogramma</taxon>
    </lineage>
</organism>